<dbReference type="CDD" id="cd11561">
    <property type="entry name" value="W2_eIF5"/>
    <property type="match status" value="1"/>
</dbReference>
<feature type="compositionally biased region" description="Basic and acidic residues" evidence="1">
    <location>
        <begin position="258"/>
        <end position="269"/>
    </location>
</feature>
<dbReference type="SMART" id="SM00515">
    <property type="entry name" value="eIF5C"/>
    <property type="match status" value="1"/>
</dbReference>
<keyword evidence="4" id="KW-1185">Reference proteome</keyword>
<organism evidence="3 4">
    <name type="scientific">Saguinus oedipus</name>
    <name type="common">Cotton-top tamarin</name>
    <name type="synonym">Oedipomidas oedipus</name>
    <dbReference type="NCBI Taxonomy" id="9490"/>
    <lineage>
        <taxon>Eukaryota</taxon>
        <taxon>Metazoa</taxon>
        <taxon>Chordata</taxon>
        <taxon>Craniata</taxon>
        <taxon>Vertebrata</taxon>
        <taxon>Euteleostomi</taxon>
        <taxon>Mammalia</taxon>
        <taxon>Eutheria</taxon>
        <taxon>Euarchontoglires</taxon>
        <taxon>Primates</taxon>
        <taxon>Haplorrhini</taxon>
        <taxon>Platyrrhini</taxon>
        <taxon>Cebidae</taxon>
        <taxon>Callitrichinae</taxon>
        <taxon>Saguinus</taxon>
    </lineage>
</organism>
<protein>
    <submittedName>
        <fullName evidence="3">Eukaryotic translation initiation factor 5A-1</fullName>
    </submittedName>
</protein>
<dbReference type="SUPFAM" id="SSF48371">
    <property type="entry name" value="ARM repeat"/>
    <property type="match status" value="1"/>
</dbReference>
<dbReference type="InterPro" id="IPR003307">
    <property type="entry name" value="W2_domain"/>
</dbReference>
<reference evidence="3 4" key="1">
    <citation type="submission" date="2023-05" db="EMBL/GenBank/DDBJ databases">
        <title>B98-5 Cell Line De Novo Hybrid Assembly: An Optical Mapping Approach.</title>
        <authorList>
            <person name="Kananen K."/>
            <person name="Auerbach J.A."/>
            <person name="Kautto E."/>
            <person name="Blachly J.S."/>
        </authorList>
    </citation>
    <scope>NUCLEOTIDE SEQUENCE [LARGE SCALE GENOMIC DNA]</scope>
    <source>
        <strain evidence="3">B95-8</strain>
        <tissue evidence="3">Cell line</tissue>
    </source>
</reference>
<feature type="compositionally biased region" description="Basic and acidic residues" evidence="1">
    <location>
        <begin position="9"/>
        <end position="38"/>
    </location>
</feature>
<feature type="compositionally biased region" description="Polar residues" evidence="1">
    <location>
        <begin position="244"/>
        <end position="257"/>
    </location>
</feature>
<dbReference type="PROSITE" id="PS51363">
    <property type="entry name" value="W2"/>
    <property type="match status" value="1"/>
</dbReference>
<accession>A0ABQ9VJK7</accession>
<dbReference type="Pfam" id="PF02020">
    <property type="entry name" value="W2"/>
    <property type="match status" value="1"/>
</dbReference>
<feature type="domain" description="W2" evidence="2">
    <location>
        <begin position="67"/>
        <end position="231"/>
    </location>
</feature>
<proteinExistence type="predicted"/>
<dbReference type="Proteomes" id="UP001266305">
    <property type="component" value="Unassembled WGS sequence"/>
</dbReference>
<evidence type="ECO:0000313" key="4">
    <source>
        <dbReference type="Proteomes" id="UP001266305"/>
    </source>
</evidence>
<evidence type="ECO:0000313" key="3">
    <source>
        <dbReference type="EMBL" id="KAK2109422.1"/>
    </source>
</evidence>
<dbReference type="Gene3D" id="1.25.40.180">
    <property type="match status" value="1"/>
</dbReference>
<name>A0ABQ9VJK7_SAGOE</name>
<gene>
    <name evidence="3" type="primary">EIF5_1</name>
    <name evidence="3" type="ORF">P7K49_009168</name>
</gene>
<dbReference type="InterPro" id="IPR016024">
    <property type="entry name" value="ARM-type_fold"/>
</dbReference>
<evidence type="ECO:0000259" key="2">
    <source>
        <dbReference type="PROSITE" id="PS51363"/>
    </source>
</evidence>
<dbReference type="EMBL" id="JASSZA010000005">
    <property type="protein sequence ID" value="KAK2109422.1"/>
    <property type="molecule type" value="Genomic_DNA"/>
</dbReference>
<feature type="region of interest" description="Disordered" evidence="1">
    <location>
        <begin position="1"/>
        <end position="69"/>
    </location>
</feature>
<dbReference type="GO" id="GO:0003743">
    <property type="term" value="F:translation initiation factor activity"/>
    <property type="evidence" value="ECO:0007669"/>
    <property type="project" value="UniProtKB-KW"/>
</dbReference>
<keyword evidence="3" id="KW-0648">Protein biosynthesis</keyword>
<comment type="caution">
    <text evidence="3">The sequence shown here is derived from an EMBL/GenBank/DDBJ whole genome shotgun (WGS) entry which is preliminary data.</text>
</comment>
<keyword evidence="3" id="KW-0396">Initiation factor</keyword>
<feature type="region of interest" description="Disordered" evidence="1">
    <location>
        <begin position="223"/>
        <end position="269"/>
    </location>
</feature>
<sequence>MSVNVNRSVSDHQPENSDSGAGKKEKEKKNRKSKEKENGSVSSSEMPPPPPDGMSPRPHAVEAEEDDACGEDTMDEFEERGNITFDFTEKKKEDGIIDSSDKDVVAEAERRDVKAMGPLVLTEVLFNEKIREQIKKYRCHFLLFCHDKKAQRYLLRGLECAVETHQAQHISKIPRILKEMYDAVLSEEVSISWLEKASKKYVSKELAKETRVKAEPFMKWLKAEEGSSGGGEEDEDEKMEVVYSKSTSVPKVETVTSDSKDDATHIDAT</sequence>
<evidence type="ECO:0000256" key="1">
    <source>
        <dbReference type="SAM" id="MobiDB-lite"/>
    </source>
</evidence>